<dbReference type="GO" id="GO:0030246">
    <property type="term" value="F:carbohydrate binding"/>
    <property type="evidence" value="ECO:0007669"/>
    <property type="project" value="UniProtKB-KW"/>
</dbReference>
<dbReference type="EMBL" id="PGEX01000001">
    <property type="protein sequence ID" value="PJJ40205.1"/>
    <property type="molecule type" value="Genomic_DNA"/>
</dbReference>
<sequence length="566" mass="61148">MGYMCKNAKNLTKYGVIAWIALASLFVLACSDGRTSLGNSAESGNPEIAGTIRFEDGSLAAYARVAVVPASFSAVGGDELDSVFVGVSDSLGHYSFDSVPEGGFSLEAMDESTGRQFLKLGLFATPDTTTLDVDAVLEDLGGVRLGAHGFEDGTTGYVYVPGTTILRPVTVKMGNIFVDSLPADSLYPFVFISDDGYALSLEKGVEVVSDSTVQVDAKKVSFGFKVPLNTAQIGLSEDLLHFPLTFYLDSADYDFNGMDRLEGTWSAMLCGDTIPLDVSFADPAAGKFTFWARIPKLRVNSKDTLYLSFAEGAESSFADSAKAVFKNEFIAVWHFDEGAETVNDASGNLYNGIPESLTVAEEAIAGSALHYGGTFGSVTIPGTASGEFDVSVKDSMTFSVWVKMEGNELSRVIFGKGATQYHLMYLAGSDQKSWLYEAYTDEIFGTDSTTQSARYWYRDSSALSDVWTFLTVVQDSSGAKMYVNDSLVSSTPAIGTSSDVRETDSLFIIGKLIYPRDSETNSVTHFFNGVIDELHVSRVSRSEAWIKASYANQNPAVRWPIPQAIR</sequence>
<proteinExistence type="predicted"/>
<dbReference type="Proteomes" id="UP000231134">
    <property type="component" value="Unassembled WGS sequence"/>
</dbReference>
<organism evidence="1 2">
    <name type="scientific">Hallerella succinigenes</name>
    <dbReference type="NCBI Taxonomy" id="1896222"/>
    <lineage>
        <taxon>Bacteria</taxon>
        <taxon>Pseudomonadati</taxon>
        <taxon>Fibrobacterota</taxon>
        <taxon>Fibrobacteria</taxon>
        <taxon>Fibrobacterales</taxon>
        <taxon>Fibrobacteraceae</taxon>
        <taxon>Hallerella</taxon>
    </lineage>
</organism>
<dbReference type="Gene3D" id="2.60.120.200">
    <property type="match status" value="1"/>
</dbReference>
<dbReference type="InterPro" id="IPR013320">
    <property type="entry name" value="ConA-like_dom_sf"/>
</dbReference>
<accession>A0A2M9A3A2</accession>
<evidence type="ECO:0000313" key="2">
    <source>
        <dbReference type="Proteomes" id="UP000231134"/>
    </source>
</evidence>
<dbReference type="SUPFAM" id="SSF49899">
    <property type="entry name" value="Concanavalin A-like lectins/glucanases"/>
    <property type="match status" value="1"/>
</dbReference>
<evidence type="ECO:0000313" key="1">
    <source>
        <dbReference type="EMBL" id="PJJ40205.1"/>
    </source>
</evidence>
<dbReference type="AlphaFoldDB" id="A0A2M9A3A2"/>
<gene>
    <name evidence="1" type="ORF">BGX16_0118</name>
</gene>
<keyword evidence="2" id="KW-1185">Reference proteome</keyword>
<name>A0A2M9A3A2_9BACT</name>
<dbReference type="Pfam" id="PF13385">
    <property type="entry name" value="Laminin_G_3"/>
    <property type="match status" value="1"/>
</dbReference>
<comment type="caution">
    <text evidence="1">The sequence shown here is derived from an EMBL/GenBank/DDBJ whole genome shotgun (WGS) entry which is preliminary data.</text>
</comment>
<protein>
    <submittedName>
        <fullName evidence="1">Concanavalin A-like lectin/glucanase superfamily protein</fullName>
    </submittedName>
</protein>
<dbReference type="PROSITE" id="PS51257">
    <property type="entry name" value="PROKAR_LIPOPROTEIN"/>
    <property type="match status" value="1"/>
</dbReference>
<keyword evidence="1" id="KW-0430">Lectin</keyword>
<reference evidence="1 2" key="1">
    <citation type="submission" date="2017-11" db="EMBL/GenBank/DDBJ databases">
        <title>Animal gut microbial communities from fecal samples from Wisconsin, USA.</title>
        <authorList>
            <person name="Neumann A."/>
        </authorList>
    </citation>
    <scope>NUCLEOTIDE SEQUENCE [LARGE SCALE GENOMIC DNA]</scope>
    <source>
        <strain evidence="1 2">UWS3</strain>
    </source>
</reference>